<comment type="caution">
    <text evidence="1">The sequence shown here is derived from an EMBL/GenBank/DDBJ whole genome shotgun (WGS) entry which is preliminary data.</text>
</comment>
<dbReference type="Gramene" id="PRQ48278">
    <property type="protein sequence ID" value="PRQ48278"/>
    <property type="gene ID" value="RchiOBHm_Chr2g0108921"/>
</dbReference>
<keyword evidence="2" id="KW-1185">Reference proteome</keyword>
<accession>A0A2P6RPB7</accession>
<protein>
    <submittedName>
        <fullName evidence="1">Putative squalene monooxygenase</fullName>
        <ecNumber evidence="1">1.14.14.17</ecNumber>
    </submittedName>
</protein>
<dbReference type="STRING" id="74649.A0A2P6RPB7"/>
<evidence type="ECO:0000313" key="2">
    <source>
        <dbReference type="Proteomes" id="UP000238479"/>
    </source>
</evidence>
<keyword evidence="1" id="KW-0503">Monooxygenase</keyword>
<gene>
    <name evidence="1" type="ORF">RchiOBHm_Chr2g0108921</name>
</gene>
<proteinExistence type="predicted"/>
<organism evidence="1 2">
    <name type="scientific">Rosa chinensis</name>
    <name type="common">China rose</name>
    <dbReference type="NCBI Taxonomy" id="74649"/>
    <lineage>
        <taxon>Eukaryota</taxon>
        <taxon>Viridiplantae</taxon>
        <taxon>Streptophyta</taxon>
        <taxon>Embryophyta</taxon>
        <taxon>Tracheophyta</taxon>
        <taxon>Spermatophyta</taxon>
        <taxon>Magnoliopsida</taxon>
        <taxon>eudicotyledons</taxon>
        <taxon>Gunneridae</taxon>
        <taxon>Pentapetalae</taxon>
        <taxon>rosids</taxon>
        <taxon>fabids</taxon>
        <taxon>Rosales</taxon>
        <taxon>Rosaceae</taxon>
        <taxon>Rosoideae</taxon>
        <taxon>Rosoideae incertae sedis</taxon>
        <taxon>Rosa</taxon>
    </lineage>
</organism>
<dbReference type="AlphaFoldDB" id="A0A2P6RPB7"/>
<evidence type="ECO:0000313" key="1">
    <source>
        <dbReference type="EMBL" id="PRQ48278.1"/>
    </source>
</evidence>
<name>A0A2P6RPB7_ROSCH</name>
<dbReference type="EC" id="1.14.14.17" evidence="1"/>
<dbReference type="Proteomes" id="UP000238479">
    <property type="component" value="Chromosome 2"/>
</dbReference>
<keyword evidence="1" id="KW-0560">Oxidoreductase</keyword>
<dbReference type="GO" id="GO:0004506">
    <property type="term" value="F:squalene monooxygenase activity"/>
    <property type="evidence" value="ECO:0007669"/>
    <property type="project" value="UniProtKB-EC"/>
</dbReference>
<sequence>MVSLLDIDEPLCDGGDAAGARLGRVEPSHILGRILGLGSAVGPNLGCVALCFQTTPIFPIIKAEGVKQMFFPAIIAALYRAPPAD</sequence>
<dbReference type="EMBL" id="PDCK01000040">
    <property type="protein sequence ID" value="PRQ48278.1"/>
    <property type="molecule type" value="Genomic_DNA"/>
</dbReference>
<reference evidence="1 2" key="1">
    <citation type="journal article" date="2018" name="Nat. Genet.">
        <title>The Rosa genome provides new insights in the design of modern roses.</title>
        <authorList>
            <person name="Bendahmane M."/>
        </authorList>
    </citation>
    <scope>NUCLEOTIDE SEQUENCE [LARGE SCALE GENOMIC DNA]</scope>
    <source>
        <strain evidence="2">cv. Old Blush</strain>
    </source>
</reference>